<name>A0ABY7YBE5_9XANT</name>
<reference evidence="1 2" key="1">
    <citation type="submission" date="2021-08" db="EMBL/GenBank/DDBJ databases">
        <title>Genome sequences of Xanthomonas cucurbitae isolates from 5 Midwestern US states.</title>
        <authorList>
            <person name="Hind S.R."/>
        </authorList>
    </citation>
    <scope>NUCLEOTIDE SEQUENCE [LARGE SCALE GENOMIC DNA]</scope>
    <source>
        <strain evidence="1 2">OH_261</strain>
    </source>
</reference>
<evidence type="ECO:0000313" key="1">
    <source>
        <dbReference type="EMBL" id="WDM71194.1"/>
    </source>
</evidence>
<keyword evidence="2" id="KW-1185">Reference proteome</keyword>
<organism evidence="1 2">
    <name type="scientific">Xanthomonas cucurbitae</name>
    <dbReference type="NCBI Taxonomy" id="56453"/>
    <lineage>
        <taxon>Bacteria</taxon>
        <taxon>Pseudomonadati</taxon>
        <taxon>Pseudomonadota</taxon>
        <taxon>Gammaproteobacteria</taxon>
        <taxon>Lysobacterales</taxon>
        <taxon>Lysobacteraceae</taxon>
        <taxon>Xanthomonas</taxon>
    </lineage>
</organism>
<evidence type="ECO:0008006" key="3">
    <source>
        <dbReference type="Google" id="ProtNLM"/>
    </source>
</evidence>
<dbReference type="EMBL" id="CP082214">
    <property type="protein sequence ID" value="WDM71194.1"/>
    <property type="molecule type" value="Genomic_DNA"/>
</dbReference>
<dbReference type="InterPro" id="IPR019734">
    <property type="entry name" value="TPR_rpt"/>
</dbReference>
<protein>
    <recommendedName>
        <fullName evidence="3">Tetratricopeptide repeat protein</fullName>
    </recommendedName>
</protein>
<dbReference type="SMART" id="SM00028">
    <property type="entry name" value="TPR"/>
    <property type="match status" value="4"/>
</dbReference>
<gene>
    <name evidence="1" type="ORF">K6978_17845</name>
</gene>
<dbReference type="Proteomes" id="UP001214201">
    <property type="component" value="Chromosome"/>
</dbReference>
<dbReference type="Gene3D" id="1.25.40.10">
    <property type="entry name" value="Tetratricopeptide repeat domain"/>
    <property type="match status" value="2"/>
</dbReference>
<accession>A0ABY7YBE5</accession>
<evidence type="ECO:0000313" key="2">
    <source>
        <dbReference type="Proteomes" id="UP001214201"/>
    </source>
</evidence>
<sequence length="554" mass="61908">MDALIQAGMDALQRDDYAQLCKRWSGSTVFRHLDEATIASVFQRCSNAAERGKGGEWPLLMQCLIYLDCGDQFVASRADVLRTTLAWAQTAIAIAPGNALAHRLAGSACYWMSEYAGAIAAYQQSEALLPQVDLQVRLFEMTSLSAGVSPQQLALNFRDEDPSNYYRAGVTLGTWQAGALDANDADYLAGMQLALYERCFDLYKHLLARPEDSPASNAEGNTFAMCCNNLSGIYNAQRRHQEALQAIQHGLQHDEFQYLRQNLRDTYLYLDMHQEAAESSLVLMQEYDLDPALFFHCAETASSYLNRVGRSEEVVEIVEAADAIFQSLSDTEQRDCLPIYAKLSVLKAPAASRLGNLQPSDLDDGLIKQAQQENPEDLGLLAAHCKLLVDKQAYADALMLYGTLLHKAAEAENMWAYRNALSMRGHLHLYFLNDPAQALQDYEALERTGYLDFYTCYYQANCHYLLKNVQATLADGQRAVEQITAAITRDDQLSVAQLHMMLANSHFDLGNYAAAIPAYEASLFHDDRDDVRENYVLAQKLAQPKKGWFSKLLS</sequence>
<dbReference type="InterPro" id="IPR011990">
    <property type="entry name" value="TPR-like_helical_dom_sf"/>
</dbReference>
<dbReference type="RefSeq" id="WP_274396595.1">
    <property type="nucleotide sequence ID" value="NZ_CP082213.1"/>
</dbReference>
<dbReference type="SUPFAM" id="SSF48452">
    <property type="entry name" value="TPR-like"/>
    <property type="match status" value="2"/>
</dbReference>
<proteinExistence type="predicted"/>